<reference evidence="15 16" key="1">
    <citation type="submission" date="2024-03" db="EMBL/GenBank/DDBJ databases">
        <title>Aureococcus anophagefferens CCMP1851 and Kratosvirus quantuckense: Draft genome of a second virus-susceptible host strain in the model system.</title>
        <authorList>
            <person name="Chase E."/>
            <person name="Truchon A.R."/>
            <person name="Schepens W."/>
            <person name="Wilhelm S.W."/>
        </authorList>
    </citation>
    <scope>NUCLEOTIDE SEQUENCE [LARGE SCALE GENOMIC DNA]</scope>
    <source>
        <strain evidence="15 16">CCMP1851</strain>
    </source>
</reference>
<evidence type="ECO:0000256" key="1">
    <source>
        <dbReference type="ARBA" id="ARBA00004123"/>
    </source>
</evidence>
<keyword evidence="7" id="KW-0238">DNA-binding</keyword>
<keyword evidence="3 11" id="KW-0547">Nucleotide-binding</keyword>
<comment type="similarity">
    <text evidence="2 11">Belongs to the helicase family. RecQ subfamily.</text>
</comment>
<comment type="catalytic activity">
    <reaction evidence="10 11">
        <text>Couples ATP hydrolysis with the unwinding of duplex DNA by translocating in the 3'-5' direction.</text>
        <dbReference type="EC" id="5.6.2.4"/>
    </reaction>
</comment>
<evidence type="ECO:0000259" key="14">
    <source>
        <dbReference type="PROSITE" id="PS51194"/>
    </source>
</evidence>
<evidence type="ECO:0000256" key="8">
    <source>
        <dbReference type="ARBA" id="ARBA00023235"/>
    </source>
</evidence>
<dbReference type="PROSITE" id="PS51194">
    <property type="entry name" value="HELICASE_CTER"/>
    <property type="match status" value="1"/>
</dbReference>
<dbReference type="GO" id="GO:0004386">
    <property type="term" value="F:helicase activity"/>
    <property type="evidence" value="ECO:0007669"/>
    <property type="project" value="UniProtKB-KW"/>
</dbReference>
<feature type="compositionally biased region" description="Basic and acidic residues" evidence="12">
    <location>
        <begin position="536"/>
        <end position="549"/>
    </location>
</feature>
<dbReference type="InterPro" id="IPR027417">
    <property type="entry name" value="P-loop_NTPase"/>
</dbReference>
<dbReference type="PROSITE" id="PS51192">
    <property type="entry name" value="HELICASE_ATP_BIND_1"/>
    <property type="match status" value="1"/>
</dbReference>
<dbReference type="EMBL" id="JBBJCI010000035">
    <property type="protein sequence ID" value="KAK7253383.1"/>
    <property type="molecule type" value="Genomic_DNA"/>
</dbReference>
<dbReference type="InterPro" id="IPR011545">
    <property type="entry name" value="DEAD/DEAH_box_helicase_dom"/>
</dbReference>
<evidence type="ECO:0000313" key="15">
    <source>
        <dbReference type="EMBL" id="KAK7253383.1"/>
    </source>
</evidence>
<dbReference type="Proteomes" id="UP001363151">
    <property type="component" value="Unassembled WGS sequence"/>
</dbReference>
<dbReference type="Pfam" id="PF00271">
    <property type="entry name" value="Helicase_C"/>
    <property type="match status" value="1"/>
</dbReference>
<organism evidence="15 16">
    <name type="scientific">Aureococcus anophagefferens</name>
    <name type="common">Harmful bloom alga</name>
    <dbReference type="NCBI Taxonomy" id="44056"/>
    <lineage>
        <taxon>Eukaryota</taxon>
        <taxon>Sar</taxon>
        <taxon>Stramenopiles</taxon>
        <taxon>Ochrophyta</taxon>
        <taxon>Pelagophyceae</taxon>
        <taxon>Pelagomonadales</taxon>
        <taxon>Pelagomonadaceae</taxon>
        <taxon>Aureococcus</taxon>
    </lineage>
</organism>
<evidence type="ECO:0000256" key="11">
    <source>
        <dbReference type="RuleBase" id="RU364117"/>
    </source>
</evidence>
<dbReference type="Gene3D" id="3.40.50.300">
    <property type="entry name" value="P-loop containing nucleotide triphosphate hydrolases"/>
    <property type="match status" value="2"/>
</dbReference>
<accession>A0ABR1GBV7</accession>
<protein>
    <recommendedName>
        <fullName evidence="11">ATP-dependent DNA helicase</fullName>
        <ecNumber evidence="11">5.6.2.4</ecNumber>
    </recommendedName>
</protein>
<evidence type="ECO:0000256" key="3">
    <source>
        <dbReference type="ARBA" id="ARBA00022741"/>
    </source>
</evidence>
<evidence type="ECO:0000256" key="7">
    <source>
        <dbReference type="ARBA" id="ARBA00023125"/>
    </source>
</evidence>
<evidence type="ECO:0000256" key="6">
    <source>
        <dbReference type="ARBA" id="ARBA00022840"/>
    </source>
</evidence>
<feature type="region of interest" description="Disordered" evidence="12">
    <location>
        <begin position="501"/>
        <end position="549"/>
    </location>
</feature>
<keyword evidence="16" id="KW-1185">Reference proteome</keyword>
<dbReference type="SMART" id="SM00487">
    <property type="entry name" value="DEXDc"/>
    <property type="match status" value="1"/>
</dbReference>
<feature type="domain" description="Helicase ATP-binding" evidence="13">
    <location>
        <begin position="89"/>
        <end position="272"/>
    </location>
</feature>
<dbReference type="InterPro" id="IPR004589">
    <property type="entry name" value="DNA_helicase_ATP-dep_RecQ"/>
</dbReference>
<keyword evidence="6 11" id="KW-0067">ATP-binding</keyword>
<evidence type="ECO:0000259" key="13">
    <source>
        <dbReference type="PROSITE" id="PS51192"/>
    </source>
</evidence>
<dbReference type="NCBIfam" id="TIGR00614">
    <property type="entry name" value="recQ_fam"/>
    <property type="match status" value="1"/>
</dbReference>
<comment type="subcellular location">
    <subcellularLocation>
        <location evidence="1 11">Nucleus</location>
    </subcellularLocation>
</comment>
<evidence type="ECO:0000256" key="12">
    <source>
        <dbReference type="SAM" id="MobiDB-lite"/>
    </source>
</evidence>
<keyword evidence="5 11" id="KW-0347">Helicase</keyword>
<evidence type="ECO:0000256" key="10">
    <source>
        <dbReference type="ARBA" id="ARBA00034617"/>
    </source>
</evidence>
<dbReference type="InterPro" id="IPR002464">
    <property type="entry name" value="DNA/RNA_helicase_DEAH_CS"/>
</dbReference>
<evidence type="ECO:0000256" key="2">
    <source>
        <dbReference type="ARBA" id="ARBA00005446"/>
    </source>
</evidence>
<dbReference type="PANTHER" id="PTHR13710">
    <property type="entry name" value="DNA HELICASE RECQ FAMILY MEMBER"/>
    <property type="match status" value="1"/>
</dbReference>
<evidence type="ECO:0000256" key="4">
    <source>
        <dbReference type="ARBA" id="ARBA00022801"/>
    </source>
</evidence>
<sequence>MNIAVDVALSTLGRARAAPACTHSGATMQTNKRQLTMMEMMTRKRDGVGAAPRAAPGPPQPDALDEKLAAANRVFFGHGSFRPGQQRAIRGALHGRDVVVVLPTGGGKSLCYQLPALLTPGVTIVVSPLLSLIEDQVSALLGAACGGIPAAHLTSGTKETASRSVLHELHKAGEGRGELGLKLLYVTPERLAASPTFGECLAKLHRRRLLARFVVDEAHCVSEWGHDFRPDYRKLGNLRRSYPGVPFMALTATATPACEADLRKSLKIAPDALAHRTSSDRPNLHFAVEDYSEGDANDVREAVVDFVKRRPGQCGIVYCMTQADAEACADLLSERCDDVKAAHYHAGLSPLNRRVTQAAWQAGQVHVVCATIAYGMGIDKADVRYVVHASLAKSLEGYYQEAGRAGRDGAPSLCALYYRRQDVAKIRKLVTGFGRMKRRGPRLQRDLDKLDDMVRYCETPRSCCRRQRLVGHFGADPGPGNGDRPCCDLCDRRAGAAAPAARRARGAAARPAARAGPRGPPPFAPEASGRRRPPRRLLERRGGRLPDAEAARALNAEAARALEGHGG</sequence>
<evidence type="ECO:0000256" key="5">
    <source>
        <dbReference type="ARBA" id="ARBA00022806"/>
    </source>
</evidence>
<comment type="caution">
    <text evidence="15">The sequence shown here is derived from an EMBL/GenBank/DDBJ whole genome shotgun (WGS) entry which is preliminary data.</text>
</comment>
<feature type="compositionally biased region" description="Low complexity" evidence="12">
    <location>
        <begin position="501"/>
        <end position="517"/>
    </location>
</feature>
<dbReference type="SUPFAM" id="SSF52540">
    <property type="entry name" value="P-loop containing nucleoside triphosphate hydrolases"/>
    <property type="match status" value="1"/>
</dbReference>
<keyword evidence="4 11" id="KW-0378">Hydrolase</keyword>
<evidence type="ECO:0000313" key="16">
    <source>
        <dbReference type="Proteomes" id="UP001363151"/>
    </source>
</evidence>
<dbReference type="InterPro" id="IPR001650">
    <property type="entry name" value="Helicase_C-like"/>
</dbReference>
<comment type="catalytic activity">
    <reaction evidence="11">
        <text>ATP + H2O = ADP + phosphate + H(+)</text>
        <dbReference type="Rhea" id="RHEA:13065"/>
        <dbReference type="ChEBI" id="CHEBI:15377"/>
        <dbReference type="ChEBI" id="CHEBI:15378"/>
        <dbReference type="ChEBI" id="CHEBI:30616"/>
        <dbReference type="ChEBI" id="CHEBI:43474"/>
        <dbReference type="ChEBI" id="CHEBI:456216"/>
    </reaction>
</comment>
<dbReference type="Pfam" id="PF00270">
    <property type="entry name" value="DEAD"/>
    <property type="match status" value="1"/>
</dbReference>
<keyword evidence="8" id="KW-0413">Isomerase</keyword>
<dbReference type="PROSITE" id="PS00690">
    <property type="entry name" value="DEAH_ATP_HELICASE"/>
    <property type="match status" value="1"/>
</dbReference>
<name>A0ABR1GBV7_AURAN</name>
<keyword evidence="9 11" id="KW-0539">Nucleus</keyword>
<feature type="domain" description="Helicase C-terminal" evidence="14">
    <location>
        <begin position="298"/>
        <end position="451"/>
    </location>
</feature>
<dbReference type="SMART" id="SM00490">
    <property type="entry name" value="HELICc"/>
    <property type="match status" value="1"/>
</dbReference>
<dbReference type="InterPro" id="IPR032284">
    <property type="entry name" value="RecQ_Zn-bd"/>
</dbReference>
<evidence type="ECO:0000256" key="9">
    <source>
        <dbReference type="ARBA" id="ARBA00023242"/>
    </source>
</evidence>
<dbReference type="PANTHER" id="PTHR13710:SF153">
    <property type="entry name" value="RECQ-LIKE DNA HELICASE BLM"/>
    <property type="match status" value="1"/>
</dbReference>
<gene>
    <name evidence="15" type="ORF">SO694_0000165</name>
</gene>
<dbReference type="InterPro" id="IPR014001">
    <property type="entry name" value="Helicase_ATP-bd"/>
</dbReference>
<dbReference type="EC" id="5.6.2.4" evidence="11"/>
<dbReference type="CDD" id="cd17920">
    <property type="entry name" value="DEXHc_RecQ"/>
    <property type="match status" value="1"/>
</dbReference>
<proteinExistence type="inferred from homology"/>
<dbReference type="CDD" id="cd18794">
    <property type="entry name" value="SF2_C_RecQ"/>
    <property type="match status" value="1"/>
</dbReference>
<dbReference type="Pfam" id="PF16124">
    <property type="entry name" value="RecQ_Zn_bind"/>
    <property type="match status" value="1"/>
</dbReference>